<keyword evidence="2" id="KW-0812">Transmembrane</keyword>
<keyword evidence="2" id="KW-0472">Membrane</keyword>
<keyword evidence="3" id="KW-0732">Signal</keyword>
<proteinExistence type="predicted"/>
<dbReference type="Proteomes" id="UP000630097">
    <property type="component" value="Unassembled WGS sequence"/>
</dbReference>
<dbReference type="EMBL" id="BONV01000050">
    <property type="protein sequence ID" value="GIG84372.1"/>
    <property type="molecule type" value="Genomic_DNA"/>
</dbReference>
<feature type="chain" id="PRO_5035181414" evidence="3">
    <location>
        <begin position="31"/>
        <end position="315"/>
    </location>
</feature>
<keyword evidence="2" id="KW-1133">Transmembrane helix</keyword>
<protein>
    <submittedName>
        <fullName evidence="4">Uncharacterized protein</fullName>
    </submittedName>
</protein>
<feature type="compositionally biased region" description="Gly residues" evidence="1">
    <location>
        <begin position="125"/>
        <end position="151"/>
    </location>
</feature>
<gene>
    <name evidence="4" type="ORF">Pka01_74990</name>
</gene>
<evidence type="ECO:0000256" key="1">
    <source>
        <dbReference type="SAM" id="MobiDB-lite"/>
    </source>
</evidence>
<keyword evidence="5" id="KW-1185">Reference proteome</keyword>
<reference evidence="4 5" key="1">
    <citation type="submission" date="2021-01" db="EMBL/GenBank/DDBJ databases">
        <title>Whole genome shotgun sequence of Planotetraspora kaengkrachanensis NBRC 104272.</title>
        <authorList>
            <person name="Komaki H."/>
            <person name="Tamura T."/>
        </authorList>
    </citation>
    <scope>NUCLEOTIDE SEQUENCE [LARGE SCALE GENOMIC DNA]</scope>
    <source>
        <strain evidence="4 5">NBRC 104272</strain>
    </source>
</reference>
<sequence>MGIARNASAGALAFALTGGIPLVAAQPAQAVDCTGSGLISTVTSGLCSILGGVDDTVDGVTDVVDGATGGLTAPVTEGVDAVVGGVTDGTGGAVSEVGEAVDDTVDSAVDAVGGTVKKVTDPLTGGSGGSGGTGGSGSGGSGGGGTPGGGAEPTPGACIELLGLGGDCDGEQAVPPPADTPKKPRLVNRPPVRTPAGTLPSEPARTIELPRFTPAGGKDVAPDPRVNLDEDGAIPLLWPGNQEIPGLQGGSKTDRIRPAQPYDAAGTALTAALLLSAVLATRVVSARRARMEQRESIPFEGGARAARGSGRHRLA</sequence>
<evidence type="ECO:0000256" key="3">
    <source>
        <dbReference type="SAM" id="SignalP"/>
    </source>
</evidence>
<evidence type="ECO:0000256" key="2">
    <source>
        <dbReference type="SAM" id="Phobius"/>
    </source>
</evidence>
<accession>A0A8J3VBX6</accession>
<comment type="caution">
    <text evidence="4">The sequence shown here is derived from an EMBL/GenBank/DDBJ whole genome shotgun (WGS) entry which is preliminary data.</text>
</comment>
<evidence type="ECO:0000313" key="5">
    <source>
        <dbReference type="Proteomes" id="UP000630097"/>
    </source>
</evidence>
<feature type="transmembrane region" description="Helical" evidence="2">
    <location>
        <begin position="264"/>
        <end position="284"/>
    </location>
</feature>
<name>A0A8J3VBX6_9ACTN</name>
<feature type="region of interest" description="Disordered" evidence="1">
    <location>
        <begin position="116"/>
        <end position="203"/>
    </location>
</feature>
<feature type="signal peptide" evidence="3">
    <location>
        <begin position="1"/>
        <end position="30"/>
    </location>
</feature>
<evidence type="ECO:0000313" key="4">
    <source>
        <dbReference type="EMBL" id="GIG84372.1"/>
    </source>
</evidence>
<organism evidence="4 5">
    <name type="scientific">Planotetraspora kaengkrachanensis</name>
    <dbReference type="NCBI Taxonomy" id="575193"/>
    <lineage>
        <taxon>Bacteria</taxon>
        <taxon>Bacillati</taxon>
        <taxon>Actinomycetota</taxon>
        <taxon>Actinomycetes</taxon>
        <taxon>Streptosporangiales</taxon>
        <taxon>Streptosporangiaceae</taxon>
        <taxon>Planotetraspora</taxon>
    </lineage>
</organism>
<dbReference type="AlphaFoldDB" id="A0A8J3VBX6"/>